<feature type="compositionally biased region" description="Gly residues" evidence="1">
    <location>
        <begin position="818"/>
        <end position="831"/>
    </location>
</feature>
<name>A0A5B8JQN1_9ACTN</name>
<feature type="region of interest" description="Disordered" evidence="1">
    <location>
        <begin position="381"/>
        <end position="672"/>
    </location>
</feature>
<protein>
    <recommendedName>
        <fullName evidence="2">Centromere protein J C-terminal domain-containing protein</fullName>
    </recommendedName>
</protein>
<feature type="compositionally biased region" description="Gly residues" evidence="1">
    <location>
        <begin position="461"/>
        <end position="472"/>
    </location>
</feature>
<feature type="compositionally biased region" description="Gly residues" evidence="1">
    <location>
        <begin position="428"/>
        <end position="446"/>
    </location>
</feature>
<evidence type="ECO:0000313" key="3">
    <source>
        <dbReference type="EMBL" id="QDY80220.1"/>
    </source>
</evidence>
<evidence type="ECO:0000256" key="1">
    <source>
        <dbReference type="SAM" id="MobiDB-lite"/>
    </source>
</evidence>
<evidence type="ECO:0000259" key="2">
    <source>
        <dbReference type="Pfam" id="PF07202"/>
    </source>
</evidence>
<feature type="region of interest" description="Disordered" evidence="1">
    <location>
        <begin position="847"/>
        <end position="976"/>
    </location>
</feature>
<dbReference type="AlphaFoldDB" id="A0A5B8JQN1"/>
<dbReference type="EMBL" id="CP042266">
    <property type="protein sequence ID" value="QDY80220.1"/>
    <property type="molecule type" value="Genomic_DNA"/>
</dbReference>
<feature type="compositionally biased region" description="Gly residues" evidence="1">
    <location>
        <begin position="410"/>
        <end position="420"/>
    </location>
</feature>
<feature type="compositionally biased region" description="Gly residues" evidence="1">
    <location>
        <begin position="952"/>
        <end position="963"/>
    </location>
</feature>
<feature type="compositionally biased region" description="Polar residues" evidence="1">
    <location>
        <begin position="659"/>
        <end position="672"/>
    </location>
</feature>
<sequence length="994" mass="102691">MPMDNPLWEEVVGQITGFNGGTREAVGKVGGTSDENGNLGGGWIKADIQKIDMRLLGEEKQTAAPDYNPERVVRFYDYAGPDSAIVKYCEVRLSVPWSSSTGNDFSDGGVAGKFDWSYGKALEHLKGTGSIEGFESLTAKDSADLRTFVTTAKSFDEVQEFFGTYAPVLEKWVTDLGGEDAAWKGNGADAFRELIAGLHLGYKEFADLLAPTGSPTAATFPSSSGYTPKSVVGDNIMRGGEAIHAATVSLHNAWSTWTGKPGWLPTHHLDDWIDKVIAYLNVRNIANTRVEKLSRLPNATFSIYYDEGSGIGDLRTKEAWARLGNKAYETWRAGLEADLDPTAGSAARTLNNALADIGESPSTFTFNLGFTDLRSLFNERETERKAGEAEREAERQKEEMEKKKEELEKGLGGGGGGGGEIPPPPGLGPNGVGGKDGNLGAGGPGGLKPPPGLDLNPGNNGSKGPGAGGPGGLKPPPGLDLIGGGDKGVIRNPDGSVSVRNPDGSYTTTYPDGRKETTPPGVLPPGLGLNPGGLPGTGTPSPPLKTVKGPDGSTTSYNQDGSRTITHKDGASTTIGRDGTVTTLNPGGSTTVLHRDGSQSVTYPDGTKTTFKPDGSSVTQYKNGSVVQRAPDGTLTTTDAEGNKTVDRPKPGETVKNPDGSTTTYNKDGSATTVHANGIRTTVGADGTITTLDPDGTKTVSRLGQNTSTIEYADGSVAKVEKDGTVVTTYKDGSTTRLGPDGTYTATDADGKKSTEHLNPLGGKAGAITQHNVDGSTTTRYPDGTVDQEYKDGRRKVTYPDGRTVTTDADGRTVSVTGGKGSSGIGSGGSGRFSDLFDQLDRERKKSPWVPNLYSGGTGGSGGNHGSGGPPPPLLNPNTIGGNFAPPGGGPGIGSGAGSGSGSGGTGAGRSIAGNETGANRARPNPTVVEETAARRPATSSGMMPMMPPPMGGMGGMGGGQGSQGEERERATWVSEDEEVWGTDEGGVAGVIGR</sequence>
<evidence type="ECO:0000313" key="4">
    <source>
        <dbReference type="Proteomes" id="UP000320580"/>
    </source>
</evidence>
<feature type="compositionally biased region" description="Basic and acidic residues" evidence="1">
    <location>
        <begin position="381"/>
        <end position="409"/>
    </location>
</feature>
<gene>
    <name evidence="3" type="ORF">FQU76_31085</name>
</gene>
<dbReference type="Gene3D" id="2.60.450.20">
    <property type="match status" value="2"/>
</dbReference>
<dbReference type="KEGG" id="sqz:FQU76_31085"/>
<feature type="region of interest" description="Disordered" evidence="1">
    <location>
        <begin position="761"/>
        <end position="835"/>
    </location>
</feature>
<reference evidence="3 4" key="1">
    <citation type="submission" date="2019-07" db="EMBL/GenBank/DDBJ databases">
        <authorList>
            <person name="Zhu P."/>
        </authorList>
    </citation>
    <scope>NUCLEOTIDE SEQUENCE [LARGE SCALE GENOMIC DNA]</scope>
    <source>
        <strain evidence="3 4">SSL-25</strain>
    </source>
</reference>
<dbReference type="RefSeq" id="WP_146483617.1">
    <property type="nucleotide sequence ID" value="NZ_CP042266.1"/>
</dbReference>
<keyword evidence="4" id="KW-1185">Reference proteome</keyword>
<feature type="domain" description="Centromere protein J C-terminal" evidence="2">
    <location>
        <begin position="774"/>
        <end position="804"/>
    </location>
</feature>
<feature type="compositionally biased region" description="Basic and acidic residues" evidence="1">
    <location>
        <begin position="641"/>
        <end position="653"/>
    </location>
</feature>
<dbReference type="OrthoDB" id="4338769at2"/>
<organism evidence="3 4">
    <name type="scientific">Streptomyces qinzhouensis</name>
    <dbReference type="NCBI Taxonomy" id="2599401"/>
    <lineage>
        <taxon>Bacteria</taxon>
        <taxon>Bacillati</taxon>
        <taxon>Actinomycetota</taxon>
        <taxon>Actinomycetes</taxon>
        <taxon>Kitasatosporales</taxon>
        <taxon>Streptomycetaceae</taxon>
        <taxon>Streptomyces</taxon>
    </lineage>
</organism>
<dbReference type="Proteomes" id="UP000320580">
    <property type="component" value="Chromosome"/>
</dbReference>
<proteinExistence type="predicted"/>
<feature type="compositionally biased region" description="Low complexity" evidence="1">
    <location>
        <begin position="518"/>
        <end position="528"/>
    </location>
</feature>
<feature type="compositionally biased region" description="Low complexity" evidence="1">
    <location>
        <begin position="876"/>
        <end position="886"/>
    </location>
</feature>
<feature type="compositionally biased region" description="Polar residues" evidence="1">
    <location>
        <begin position="552"/>
        <end position="564"/>
    </location>
</feature>
<feature type="compositionally biased region" description="Gly residues" evidence="1">
    <location>
        <begin position="856"/>
        <end position="868"/>
    </location>
</feature>
<feature type="compositionally biased region" description="Gly residues" evidence="1">
    <location>
        <begin position="890"/>
        <end position="908"/>
    </location>
</feature>
<accession>A0A5B8JQN1</accession>
<feature type="compositionally biased region" description="Polar residues" evidence="1">
    <location>
        <begin position="769"/>
        <end position="780"/>
    </location>
</feature>
<dbReference type="InterPro" id="IPR009852">
    <property type="entry name" value="CENPJ_C_dom"/>
</dbReference>
<dbReference type="InterPro" id="IPR047002">
    <property type="entry name" value="Tcp10_C_sf"/>
</dbReference>
<feature type="compositionally biased region" description="Polar residues" evidence="1">
    <location>
        <begin position="571"/>
        <end position="626"/>
    </location>
</feature>
<dbReference type="NCBIfam" id="NF038047">
    <property type="entry name" value="not_Tcp10"/>
    <property type="match status" value="1"/>
</dbReference>
<dbReference type="Pfam" id="PF07202">
    <property type="entry name" value="Tcp10_C"/>
    <property type="match status" value="1"/>
</dbReference>